<dbReference type="Pfam" id="PF15463">
    <property type="entry name" value="ECM11"/>
    <property type="match status" value="1"/>
</dbReference>
<organism evidence="3 4">
    <name type="scientific">Drechmeria coniospora</name>
    <name type="common">Nematophagous fungus</name>
    <name type="synonym">Meria coniospora</name>
    <dbReference type="NCBI Taxonomy" id="98403"/>
    <lineage>
        <taxon>Eukaryota</taxon>
        <taxon>Fungi</taxon>
        <taxon>Dikarya</taxon>
        <taxon>Ascomycota</taxon>
        <taxon>Pezizomycotina</taxon>
        <taxon>Sordariomycetes</taxon>
        <taxon>Hypocreomycetidae</taxon>
        <taxon>Hypocreales</taxon>
        <taxon>Ophiocordycipitaceae</taxon>
        <taxon>Drechmeria</taxon>
    </lineage>
</organism>
<reference evidence="3 4" key="1">
    <citation type="journal article" date="2016" name="Sci. Rep.">
        <title>Insights into Adaptations to a Near-Obligate Nematode Endoparasitic Lifestyle from the Finished Genome of Drechmeria coniospora.</title>
        <authorList>
            <person name="Zhang L."/>
            <person name="Zhou Z."/>
            <person name="Guo Q."/>
            <person name="Fokkens L."/>
            <person name="Miskei M."/>
            <person name="Pocsi I."/>
            <person name="Zhang W."/>
            <person name="Chen M."/>
            <person name="Wang L."/>
            <person name="Sun Y."/>
            <person name="Donzelli B.G."/>
            <person name="Gibson D.M."/>
            <person name="Nelson D.R."/>
            <person name="Luo J.G."/>
            <person name="Rep M."/>
            <person name="Liu H."/>
            <person name="Yang S."/>
            <person name="Wang J."/>
            <person name="Krasnoff S.B."/>
            <person name="Xu Y."/>
            <person name="Molnar I."/>
            <person name="Lin M."/>
        </authorList>
    </citation>
    <scope>NUCLEOTIDE SEQUENCE [LARGE SCALE GENOMIC DNA]</scope>
    <source>
        <strain evidence="3 4">ARSEF 6962</strain>
    </source>
</reference>
<evidence type="ECO:0000313" key="3">
    <source>
        <dbReference type="EMBL" id="KYK59519.1"/>
    </source>
</evidence>
<dbReference type="AlphaFoldDB" id="A0A151GQY5"/>
<protein>
    <recommendedName>
        <fullName evidence="2">Extracellular mutant protein 11 C-terminal domain-containing protein</fullName>
    </recommendedName>
</protein>
<dbReference type="STRING" id="98403.A0A151GQY5"/>
<dbReference type="OrthoDB" id="5346740at2759"/>
<feature type="domain" description="Extracellular mutant protein 11 C-terminal" evidence="2">
    <location>
        <begin position="344"/>
        <end position="473"/>
    </location>
</feature>
<proteinExistence type="predicted"/>
<feature type="compositionally biased region" description="Basic and acidic residues" evidence="1">
    <location>
        <begin position="38"/>
        <end position="60"/>
    </location>
</feature>
<dbReference type="InterPro" id="IPR053029">
    <property type="entry name" value="RNA_pol_I-specific_init_factor"/>
</dbReference>
<accession>A0A151GQY5</accession>
<sequence>MSAPFKKKPTGLAAFARAGSESSVVVKAAPLLPSAEAPAERRSESPRHTAQEASRLETADPARFPLPSGHIGTPRKANGEVVGPGLLQPAPRMTRAASTSHRGPAGPRDRLATIFSGSQLGDDFMNSAVSTPDHEPAADQGRDEEATPHPREERRHAIPTRYMDARGQHPPVTAPSFVLDEKLQMTVVNAIKGSFPHQMTDGFQDDIIPAREKRVSNYANDGSHGPWKAATQPQLPFRQARIKRLPGPGPRVSRENPKVRRRSPSVESAEWQGLRRRDGPPPEAKTNYDANNSPVEELGPASEYGEAPSAPGLRDDGRRRVALTSAQTGDARHRQPKRRRESLDYDDNLLSGMSYQDLQDEPFDDDPTVARGRGGPEAAIKLPLKLEQFRQQRGGEQTQMFAAMSMEDWEASGDWFVDQFADMMKKLREARRSKRLLVRAFEDEAARREEAVRHRSQTIDRKLARMRQDGLRVVEDKNA</sequence>
<comment type="caution">
    <text evidence="3">The sequence shown here is derived from an EMBL/GenBank/DDBJ whole genome shotgun (WGS) entry which is preliminary data.</text>
</comment>
<evidence type="ECO:0000313" key="4">
    <source>
        <dbReference type="Proteomes" id="UP000076580"/>
    </source>
</evidence>
<dbReference type="GeneID" id="63713292"/>
<keyword evidence="4" id="KW-1185">Reference proteome</keyword>
<dbReference type="EMBL" id="LAYC01000001">
    <property type="protein sequence ID" value="KYK59519.1"/>
    <property type="molecule type" value="Genomic_DNA"/>
</dbReference>
<evidence type="ECO:0000256" key="1">
    <source>
        <dbReference type="SAM" id="MobiDB-lite"/>
    </source>
</evidence>
<dbReference type="GO" id="GO:0001164">
    <property type="term" value="F:RNA polymerase I core promoter sequence-specific DNA binding"/>
    <property type="evidence" value="ECO:0007669"/>
    <property type="project" value="TreeGrafter"/>
</dbReference>
<dbReference type="PANTHER" id="PTHR28244:SF1">
    <property type="entry name" value="RNA POLYMERASE I-SPECIFIC TRANSCRIPTION INITIATION FACTOR RRN11"/>
    <property type="match status" value="1"/>
</dbReference>
<feature type="region of interest" description="Disordered" evidence="1">
    <location>
        <begin position="31"/>
        <end position="177"/>
    </location>
</feature>
<feature type="region of interest" description="Disordered" evidence="1">
    <location>
        <begin position="214"/>
        <end position="346"/>
    </location>
</feature>
<dbReference type="RefSeq" id="XP_040658871.1">
    <property type="nucleotide sequence ID" value="XM_040797988.1"/>
</dbReference>
<dbReference type="GO" id="GO:0070860">
    <property type="term" value="C:RNA polymerase I core factor complex"/>
    <property type="evidence" value="ECO:0007669"/>
    <property type="project" value="TreeGrafter"/>
</dbReference>
<name>A0A151GQY5_DRECN</name>
<dbReference type="GO" id="GO:0042790">
    <property type="term" value="P:nucleolar large rRNA transcription by RNA polymerase I"/>
    <property type="evidence" value="ECO:0007669"/>
    <property type="project" value="TreeGrafter"/>
</dbReference>
<dbReference type="InParanoid" id="A0A151GQY5"/>
<dbReference type="PANTHER" id="PTHR28244">
    <property type="entry name" value="RNA POLYMERASE I-SPECIFIC TRANSCRIPTION INITIATION FACTOR RRN11"/>
    <property type="match status" value="1"/>
</dbReference>
<feature type="compositionally biased region" description="Basic and acidic residues" evidence="1">
    <location>
        <begin position="132"/>
        <end position="156"/>
    </location>
</feature>
<evidence type="ECO:0000259" key="2">
    <source>
        <dbReference type="Pfam" id="PF15463"/>
    </source>
</evidence>
<dbReference type="Proteomes" id="UP000076580">
    <property type="component" value="Chromosome 01"/>
</dbReference>
<gene>
    <name evidence="3" type="ORF">DCS_00649</name>
</gene>
<dbReference type="GO" id="GO:0017025">
    <property type="term" value="F:TBP-class protein binding"/>
    <property type="evidence" value="ECO:0007669"/>
    <property type="project" value="TreeGrafter"/>
</dbReference>
<dbReference type="InterPro" id="IPR029178">
    <property type="entry name" value="Ecm11_C"/>
</dbReference>